<dbReference type="Proteomes" id="UP000247602">
    <property type="component" value="Unassembled WGS sequence"/>
</dbReference>
<dbReference type="PROSITE" id="PS51819">
    <property type="entry name" value="VOC"/>
    <property type="match status" value="1"/>
</dbReference>
<dbReference type="AlphaFoldDB" id="A0A323VAR7"/>
<dbReference type="Proteomes" id="UP000580718">
    <property type="component" value="Unassembled WGS sequence"/>
</dbReference>
<evidence type="ECO:0000313" key="5">
    <source>
        <dbReference type="Proteomes" id="UP000580718"/>
    </source>
</evidence>
<dbReference type="PANTHER" id="PTHR21366:SF14">
    <property type="entry name" value="GLYOXALASE DOMAIN-CONTAINING PROTEIN 5"/>
    <property type="match status" value="1"/>
</dbReference>
<dbReference type="InterPro" id="IPR050383">
    <property type="entry name" value="GlyoxalaseI/FosfomycinResist"/>
</dbReference>
<reference evidence="3 4" key="1">
    <citation type="submission" date="2018-06" db="EMBL/GenBank/DDBJ databases">
        <title>Draft genome sequence of Modestobacter versicolor CP153-2.</title>
        <authorList>
            <person name="Gundlapally S.R."/>
        </authorList>
    </citation>
    <scope>NUCLEOTIDE SEQUENCE [LARGE SCALE GENOMIC DNA]</scope>
    <source>
        <strain evidence="3 4">CP153-2</strain>
    </source>
</reference>
<keyword evidence="2" id="KW-0560">Oxidoreductase</keyword>
<dbReference type="SUPFAM" id="SSF54593">
    <property type="entry name" value="Glyoxalase/Bleomycin resistance protein/Dihydroxybiphenyl dioxygenase"/>
    <property type="match status" value="1"/>
</dbReference>
<keyword evidence="4" id="KW-1185">Reference proteome</keyword>
<gene>
    <name evidence="3" type="ORF">DMO24_11225</name>
    <name evidence="2" type="ORF">FHX36_001137</name>
</gene>
<dbReference type="InterPro" id="IPR037523">
    <property type="entry name" value="VOC_core"/>
</dbReference>
<dbReference type="InterPro" id="IPR004360">
    <property type="entry name" value="Glyas_Fos-R_dOase_dom"/>
</dbReference>
<keyword evidence="2" id="KW-0223">Dioxygenase</keyword>
<dbReference type="Pfam" id="PF00903">
    <property type="entry name" value="Glyoxalase"/>
    <property type="match status" value="1"/>
</dbReference>
<dbReference type="CDD" id="cd07253">
    <property type="entry name" value="GLOD5"/>
    <property type="match status" value="1"/>
</dbReference>
<dbReference type="EMBL" id="QKNV01000102">
    <property type="protein sequence ID" value="PZA21250.1"/>
    <property type="molecule type" value="Genomic_DNA"/>
</dbReference>
<dbReference type="OrthoDB" id="9812656at2"/>
<sequence>MHIDRIDHLVLTVADLDRTVGFYTAVLGMTAETFGDGRTALHFGRQKINLHVRGAEFEPRAAAAGTGTADFCLVTETPLDEVRNELAAHGVPVEVGPVTKHGALGAMRSVYVRDPDANLVEISVY</sequence>
<evidence type="ECO:0000313" key="4">
    <source>
        <dbReference type="Proteomes" id="UP000247602"/>
    </source>
</evidence>
<dbReference type="EMBL" id="JACIBU010000001">
    <property type="protein sequence ID" value="MBB3675402.1"/>
    <property type="molecule type" value="Genomic_DNA"/>
</dbReference>
<reference evidence="2 5" key="2">
    <citation type="submission" date="2020-08" db="EMBL/GenBank/DDBJ databases">
        <title>Sequencing the genomes of 1000 actinobacteria strains.</title>
        <authorList>
            <person name="Klenk H.-P."/>
        </authorList>
    </citation>
    <scope>NUCLEOTIDE SEQUENCE [LARGE SCALE GENOMIC DNA]</scope>
    <source>
        <strain evidence="2 5">DSM 16678</strain>
    </source>
</reference>
<protein>
    <submittedName>
        <fullName evidence="2">Catechol 2,3-dioxygenase-like lactoylglutathione lyase family enzyme</fullName>
    </submittedName>
    <submittedName>
        <fullName evidence="3">VOC family protein</fullName>
    </submittedName>
</protein>
<organism evidence="3 4">
    <name type="scientific">Modestobacter versicolor</name>
    <dbReference type="NCBI Taxonomy" id="429133"/>
    <lineage>
        <taxon>Bacteria</taxon>
        <taxon>Bacillati</taxon>
        <taxon>Actinomycetota</taxon>
        <taxon>Actinomycetes</taxon>
        <taxon>Geodermatophilales</taxon>
        <taxon>Geodermatophilaceae</taxon>
        <taxon>Modestobacter</taxon>
    </lineage>
</organism>
<comment type="caution">
    <text evidence="3">The sequence shown here is derived from an EMBL/GenBank/DDBJ whole genome shotgun (WGS) entry which is preliminary data.</text>
</comment>
<keyword evidence="2" id="KW-0456">Lyase</keyword>
<evidence type="ECO:0000313" key="2">
    <source>
        <dbReference type="EMBL" id="MBB3675402.1"/>
    </source>
</evidence>
<dbReference type="GO" id="GO:0016829">
    <property type="term" value="F:lyase activity"/>
    <property type="evidence" value="ECO:0007669"/>
    <property type="project" value="UniProtKB-KW"/>
</dbReference>
<dbReference type="PANTHER" id="PTHR21366">
    <property type="entry name" value="GLYOXALASE FAMILY PROTEIN"/>
    <property type="match status" value="1"/>
</dbReference>
<dbReference type="InterPro" id="IPR029068">
    <property type="entry name" value="Glyas_Bleomycin-R_OHBP_Dase"/>
</dbReference>
<accession>A0A323VAR7</accession>
<feature type="domain" description="VOC" evidence="1">
    <location>
        <begin position="5"/>
        <end position="125"/>
    </location>
</feature>
<name>A0A323VAR7_9ACTN</name>
<dbReference type="Gene3D" id="3.10.180.10">
    <property type="entry name" value="2,3-Dihydroxybiphenyl 1,2-Dioxygenase, domain 1"/>
    <property type="match status" value="1"/>
</dbReference>
<evidence type="ECO:0000259" key="1">
    <source>
        <dbReference type="PROSITE" id="PS51819"/>
    </source>
</evidence>
<evidence type="ECO:0000313" key="3">
    <source>
        <dbReference type="EMBL" id="PZA21250.1"/>
    </source>
</evidence>
<dbReference type="RefSeq" id="WP_110552366.1">
    <property type="nucleotide sequence ID" value="NZ_JACIBU010000001.1"/>
</dbReference>
<dbReference type="GO" id="GO:0051213">
    <property type="term" value="F:dioxygenase activity"/>
    <property type="evidence" value="ECO:0007669"/>
    <property type="project" value="UniProtKB-KW"/>
</dbReference>
<proteinExistence type="predicted"/>